<dbReference type="NCBIfam" id="NF033788">
    <property type="entry name" value="HTH_metalloreg"/>
    <property type="match status" value="1"/>
</dbReference>
<dbReference type="Gene3D" id="1.10.10.10">
    <property type="entry name" value="Winged helix-like DNA-binding domain superfamily/Winged helix DNA-binding domain"/>
    <property type="match status" value="1"/>
</dbReference>
<dbReference type="PANTHER" id="PTHR33154">
    <property type="entry name" value="TRANSCRIPTIONAL REGULATOR, ARSR FAMILY"/>
    <property type="match status" value="1"/>
</dbReference>
<dbReference type="Proteomes" id="UP001595816">
    <property type="component" value="Unassembled WGS sequence"/>
</dbReference>
<dbReference type="InterPro" id="IPR011991">
    <property type="entry name" value="ArsR-like_HTH"/>
</dbReference>
<evidence type="ECO:0000259" key="5">
    <source>
        <dbReference type="PROSITE" id="PS50987"/>
    </source>
</evidence>
<keyword evidence="2" id="KW-0238">DNA-binding</keyword>
<dbReference type="Pfam" id="PF12840">
    <property type="entry name" value="HTH_20"/>
    <property type="match status" value="1"/>
</dbReference>
<feature type="region of interest" description="Disordered" evidence="4">
    <location>
        <begin position="99"/>
        <end position="135"/>
    </location>
</feature>
<protein>
    <submittedName>
        <fullName evidence="6">ArsR/SmtB family transcription factor</fullName>
    </submittedName>
</protein>
<gene>
    <name evidence="6" type="ORF">ACFOZ4_30185</name>
</gene>
<dbReference type="SMART" id="SM00418">
    <property type="entry name" value="HTH_ARSR"/>
    <property type="match status" value="1"/>
</dbReference>
<dbReference type="PROSITE" id="PS50987">
    <property type="entry name" value="HTH_ARSR_2"/>
    <property type="match status" value="1"/>
</dbReference>
<keyword evidence="1" id="KW-0805">Transcription regulation</keyword>
<dbReference type="RefSeq" id="WP_253751596.1">
    <property type="nucleotide sequence ID" value="NZ_JAMZDZ010000001.1"/>
</dbReference>
<reference evidence="7" key="1">
    <citation type="journal article" date="2019" name="Int. J. Syst. Evol. Microbiol.">
        <title>The Global Catalogue of Microorganisms (GCM) 10K type strain sequencing project: providing services to taxonomists for standard genome sequencing and annotation.</title>
        <authorList>
            <consortium name="The Broad Institute Genomics Platform"/>
            <consortium name="The Broad Institute Genome Sequencing Center for Infectious Disease"/>
            <person name="Wu L."/>
            <person name="Ma J."/>
        </authorList>
    </citation>
    <scope>NUCLEOTIDE SEQUENCE [LARGE SCALE GENOMIC DNA]</scope>
    <source>
        <strain evidence="7">CGMCC 4.7289</strain>
    </source>
</reference>
<dbReference type="InterPro" id="IPR001845">
    <property type="entry name" value="HTH_ArsR_DNA-bd_dom"/>
</dbReference>
<evidence type="ECO:0000313" key="6">
    <source>
        <dbReference type="EMBL" id="MFC4134900.1"/>
    </source>
</evidence>
<keyword evidence="3" id="KW-0804">Transcription</keyword>
<dbReference type="InterPro" id="IPR036388">
    <property type="entry name" value="WH-like_DNA-bd_sf"/>
</dbReference>
<proteinExistence type="predicted"/>
<dbReference type="InterPro" id="IPR036390">
    <property type="entry name" value="WH_DNA-bd_sf"/>
</dbReference>
<keyword evidence="7" id="KW-1185">Reference proteome</keyword>
<dbReference type="EMBL" id="JBHSAY010000018">
    <property type="protein sequence ID" value="MFC4134900.1"/>
    <property type="molecule type" value="Genomic_DNA"/>
</dbReference>
<dbReference type="PANTHER" id="PTHR33154:SF33">
    <property type="entry name" value="TRANSCRIPTIONAL REPRESSOR SDPR"/>
    <property type="match status" value="1"/>
</dbReference>
<evidence type="ECO:0000256" key="3">
    <source>
        <dbReference type="ARBA" id="ARBA00023163"/>
    </source>
</evidence>
<evidence type="ECO:0000256" key="4">
    <source>
        <dbReference type="SAM" id="MobiDB-lite"/>
    </source>
</evidence>
<evidence type="ECO:0000313" key="7">
    <source>
        <dbReference type="Proteomes" id="UP001595816"/>
    </source>
</evidence>
<accession>A0ABV8LX71</accession>
<sequence length="135" mass="15200">MHAFDVLGDPVRRRVPELLADGERAAGDVGVVIRAEFGISPPGVSQHLRVLRESGFVVVRPDGMRRLYAVKAAPLREVDIWLERLRQFWSRRLDALATEVARGQRQRRDQRDNGGNTAGTPDRRQGTESSSEEEK</sequence>
<comment type="caution">
    <text evidence="6">The sequence shown here is derived from an EMBL/GenBank/DDBJ whole genome shotgun (WGS) entry which is preliminary data.</text>
</comment>
<evidence type="ECO:0000256" key="1">
    <source>
        <dbReference type="ARBA" id="ARBA00023015"/>
    </source>
</evidence>
<dbReference type="CDD" id="cd00090">
    <property type="entry name" value="HTH_ARSR"/>
    <property type="match status" value="1"/>
</dbReference>
<organism evidence="6 7">
    <name type="scientific">Hamadaea flava</name>
    <dbReference type="NCBI Taxonomy" id="1742688"/>
    <lineage>
        <taxon>Bacteria</taxon>
        <taxon>Bacillati</taxon>
        <taxon>Actinomycetota</taxon>
        <taxon>Actinomycetes</taxon>
        <taxon>Micromonosporales</taxon>
        <taxon>Micromonosporaceae</taxon>
        <taxon>Hamadaea</taxon>
    </lineage>
</organism>
<dbReference type="InterPro" id="IPR051081">
    <property type="entry name" value="HTH_MetalResp_TranReg"/>
</dbReference>
<evidence type="ECO:0000256" key="2">
    <source>
        <dbReference type="ARBA" id="ARBA00023125"/>
    </source>
</evidence>
<feature type="domain" description="HTH arsR-type" evidence="5">
    <location>
        <begin position="1"/>
        <end position="92"/>
    </location>
</feature>
<dbReference type="SUPFAM" id="SSF46785">
    <property type="entry name" value="Winged helix' DNA-binding domain"/>
    <property type="match status" value="1"/>
</dbReference>
<name>A0ABV8LX71_9ACTN</name>
<dbReference type="PRINTS" id="PR00778">
    <property type="entry name" value="HTHARSR"/>
</dbReference>